<dbReference type="InterPro" id="IPR056280">
    <property type="entry name" value="AIPP2-like_SPOC"/>
</dbReference>
<evidence type="ECO:0000259" key="7">
    <source>
        <dbReference type="Pfam" id="PF23121"/>
    </source>
</evidence>
<evidence type="ECO:0000256" key="6">
    <source>
        <dbReference type="SAM" id="MobiDB-lite"/>
    </source>
</evidence>
<organism evidence="8 9">
    <name type="scientific">Glycine soja</name>
    <name type="common">Wild soybean</name>
    <dbReference type="NCBI Taxonomy" id="3848"/>
    <lineage>
        <taxon>Eukaryota</taxon>
        <taxon>Viridiplantae</taxon>
        <taxon>Streptophyta</taxon>
        <taxon>Embryophyta</taxon>
        <taxon>Tracheophyta</taxon>
        <taxon>Spermatophyta</taxon>
        <taxon>Magnoliopsida</taxon>
        <taxon>eudicotyledons</taxon>
        <taxon>Gunneridae</taxon>
        <taxon>Pentapetalae</taxon>
        <taxon>rosids</taxon>
        <taxon>fabids</taxon>
        <taxon>Fabales</taxon>
        <taxon>Fabaceae</taxon>
        <taxon>Papilionoideae</taxon>
        <taxon>50 kb inversion clade</taxon>
        <taxon>NPAAA clade</taxon>
        <taxon>indigoferoid/millettioid clade</taxon>
        <taxon>Phaseoleae</taxon>
        <taxon>Glycine</taxon>
        <taxon>Glycine subgen. Soja</taxon>
    </lineage>
</organism>
<keyword evidence="1" id="KW-0479">Metal-binding</keyword>
<accession>A0A445L101</accession>
<dbReference type="InterPro" id="IPR049914">
    <property type="entry name" value="PHD1-3/5-6"/>
</dbReference>
<evidence type="ECO:0000256" key="5">
    <source>
        <dbReference type="ARBA" id="ARBA00023163"/>
    </source>
</evidence>
<dbReference type="PANTHER" id="PTHR33304">
    <property type="match status" value="1"/>
</dbReference>
<protein>
    <recommendedName>
        <fullName evidence="7">AIPP2-like SPOC-like domain-containing protein</fullName>
    </recommendedName>
</protein>
<dbReference type="Proteomes" id="UP000289340">
    <property type="component" value="Chromosome 4"/>
</dbReference>
<comment type="caution">
    <text evidence="8">The sequence shown here is derived from an EMBL/GenBank/DDBJ whole genome shotgun (WGS) entry which is preliminary data.</text>
</comment>
<dbReference type="EMBL" id="QZWG01000004">
    <property type="protein sequence ID" value="RZC16828.1"/>
    <property type="molecule type" value="Genomic_DNA"/>
</dbReference>
<feature type="region of interest" description="Disordered" evidence="6">
    <location>
        <begin position="364"/>
        <end position="383"/>
    </location>
</feature>
<reference evidence="8 9" key="1">
    <citation type="submission" date="2018-09" db="EMBL/GenBank/DDBJ databases">
        <title>A high-quality reference genome of wild soybean provides a powerful tool to mine soybean genomes.</title>
        <authorList>
            <person name="Xie M."/>
            <person name="Chung C.Y.L."/>
            <person name="Li M.-W."/>
            <person name="Wong F.-L."/>
            <person name="Chan T.-F."/>
            <person name="Lam H.-M."/>
        </authorList>
    </citation>
    <scope>NUCLEOTIDE SEQUENCE [LARGE SCALE GENOMIC DNA]</scope>
    <source>
        <strain evidence="9">cv. W05</strain>
        <tissue evidence="8">Hypocotyl of etiolated seedlings</tissue>
    </source>
</reference>
<dbReference type="GO" id="GO:0140566">
    <property type="term" value="F:histone reader activity"/>
    <property type="evidence" value="ECO:0007669"/>
    <property type="project" value="InterPro"/>
</dbReference>
<dbReference type="AlphaFoldDB" id="A0A445L101"/>
<dbReference type="Gene3D" id="3.30.40.10">
    <property type="entry name" value="Zinc/RING finger domain, C3HC4 (zinc finger)"/>
    <property type="match status" value="1"/>
</dbReference>
<evidence type="ECO:0000256" key="1">
    <source>
        <dbReference type="ARBA" id="ARBA00022723"/>
    </source>
</evidence>
<feature type="compositionally biased region" description="Basic residues" evidence="6">
    <location>
        <begin position="1"/>
        <end position="14"/>
    </location>
</feature>
<keyword evidence="5" id="KW-0804">Transcription</keyword>
<dbReference type="SUPFAM" id="SSF57903">
    <property type="entry name" value="FYVE/PHD zinc finger"/>
    <property type="match status" value="1"/>
</dbReference>
<dbReference type="GO" id="GO:0008270">
    <property type="term" value="F:zinc ion binding"/>
    <property type="evidence" value="ECO:0007669"/>
    <property type="project" value="UniProtKB-KW"/>
</dbReference>
<keyword evidence="4" id="KW-0805">Transcription regulation</keyword>
<evidence type="ECO:0000313" key="8">
    <source>
        <dbReference type="EMBL" id="RZC16828.1"/>
    </source>
</evidence>
<dbReference type="GO" id="GO:0034244">
    <property type="term" value="P:negative regulation of transcription elongation by RNA polymerase II"/>
    <property type="evidence" value="ECO:0007669"/>
    <property type="project" value="InterPro"/>
</dbReference>
<keyword evidence="9" id="KW-1185">Reference proteome</keyword>
<dbReference type="Pfam" id="PF23121">
    <property type="entry name" value="SPOC_AIPP2"/>
    <property type="match status" value="1"/>
</dbReference>
<name>A0A445L101_GLYSO</name>
<evidence type="ECO:0000256" key="4">
    <source>
        <dbReference type="ARBA" id="ARBA00023015"/>
    </source>
</evidence>
<dbReference type="InterPro" id="IPR011011">
    <property type="entry name" value="Znf_FYVE_PHD"/>
</dbReference>
<feature type="domain" description="AIPP2-like SPOC-like" evidence="7">
    <location>
        <begin position="433"/>
        <end position="569"/>
    </location>
</feature>
<keyword evidence="3" id="KW-0862">Zinc</keyword>
<evidence type="ECO:0000313" key="9">
    <source>
        <dbReference type="Proteomes" id="UP000289340"/>
    </source>
</evidence>
<dbReference type="PANTHER" id="PTHR33304:SF36">
    <property type="entry name" value="GB|AAF26970.1-RELATED"/>
    <property type="match status" value="1"/>
</dbReference>
<gene>
    <name evidence="8" type="ORF">D0Y65_009922</name>
</gene>
<evidence type="ECO:0000256" key="3">
    <source>
        <dbReference type="ARBA" id="ARBA00022833"/>
    </source>
</evidence>
<evidence type="ECO:0000256" key="2">
    <source>
        <dbReference type="ARBA" id="ARBA00022771"/>
    </source>
</evidence>
<dbReference type="InterPro" id="IPR013083">
    <property type="entry name" value="Znf_RING/FYVE/PHD"/>
</dbReference>
<proteinExistence type="predicted"/>
<keyword evidence="2" id="KW-0863">Zinc-finger</keyword>
<sequence>MEKAKTQKNARHRTFTMQPPPKENDKAGVCDICGASGFDETIVTCSKCNINCEHSYCMRFNTLIVPIDWICEPCKSKDVSTSPHEVNQGIGLRASKMRQPVKTGKVKFLPEDEVLRLYSGNFPLATTRKTSVGSKNVVSKIPSQTPKPYPCISPPKVLGKLSRNDEVHKKSMTNQHASCSLSKGPPKECIGENQLPLGGVIPGKKVQTGDAQKENPTKGPFEALSAGKSSHIVGSGPPKECIGENQLPLSGVIPGKKVQTGDAQKENPTKGPFEALSAGKSSHIVGSGPPKECIGENQIPLGGVIPGKKVQTGDAQKENPTKGPFEALSAGKSSHIVGSGPPKECIGENQLPLDGVIPGKKVQTHDAQKENPTKGAPFEALSAGKSSPIVDSGDIRRADAECNKSNIEKSDLRSVQENLNLHCKFLPSSFPAWRGQFQILQTAVSSEFYDGLEAQPPCIVNKKAYKFSTEMPSVLQLESLPVLNALTDIFQDNSPRLQDIALYFFPSELTERSRKNLDSILKFLNAEKSMLRSYINGVELLVFTSNQLDMDSKGAIAAVNAGHFLWGMFRQKKIDKAIERVPDMEPVDMDIDMIGGKDVVERADVVRNCKPKSASLMEDYNKLDVPPGFEEFTKMSK</sequence>
<feature type="region of interest" description="Disordered" evidence="6">
    <location>
        <begin position="1"/>
        <end position="22"/>
    </location>
</feature>